<feature type="domain" description="FAD dependent oxidoreductase" evidence="1">
    <location>
        <begin position="28"/>
        <end position="378"/>
    </location>
</feature>
<protein>
    <submittedName>
        <fullName evidence="2">FAD-binding oxidoreductase</fullName>
    </submittedName>
</protein>
<dbReference type="InterPro" id="IPR036188">
    <property type="entry name" value="FAD/NAD-bd_sf"/>
</dbReference>
<comment type="caution">
    <text evidence="2">The sequence shown here is derived from an EMBL/GenBank/DDBJ whole genome shotgun (WGS) entry which is preliminary data.</text>
</comment>
<dbReference type="Gene3D" id="3.30.9.10">
    <property type="entry name" value="D-Amino Acid Oxidase, subunit A, domain 2"/>
    <property type="match status" value="1"/>
</dbReference>
<name>A0A5S3QIP9_9BACI</name>
<dbReference type="InterPro" id="IPR006076">
    <property type="entry name" value="FAD-dep_OxRdtase"/>
</dbReference>
<dbReference type="PANTHER" id="PTHR13847:SF281">
    <property type="entry name" value="FAD DEPENDENT OXIDOREDUCTASE DOMAIN-CONTAINING PROTEIN"/>
    <property type="match status" value="1"/>
</dbReference>
<sequence>MMHINSYWAHSRNEQKQRNILHGEKHTDVAIVGGGFTGLSTAYHLQELGYHTTVLEQNNVGWGASGRNGSLMLVGYKKSLVDIAKKFGIDTAQEMLQLSLDGIETVKAITQKHDISCELTNAGSFCAAYKPSHLENLKREQEFMMEKLNYENYIVETDDVRSEINSPLYCGGMVDPNSHYFHPLNYAIGLADAVEETGGVIYEQTPVTAISHTNDRSVLSTPGGRITAKHVVVATNGYSTDLTKRLSKTIIPMSSHMLATEPLREETASELIPNRRGIFDTKNILYYFRMSADHRLLFGGRIQGEESSTLYSKLRQCMLEVFPQLENARIDYTWGGLTAVTMDFFPRIGQMQDGTYFATGYTGHGVSLSTLMGKMIAHNIDQSNYGKSILERLPLKRIPLHSQHALILNVATNYFRFKDQIS</sequence>
<dbReference type="Gene3D" id="3.50.50.60">
    <property type="entry name" value="FAD/NAD(P)-binding domain"/>
    <property type="match status" value="1"/>
</dbReference>
<evidence type="ECO:0000259" key="1">
    <source>
        <dbReference type="Pfam" id="PF01266"/>
    </source>
</evidence>
<gene>
    <name evidence="2" type="ORF">FFL34_05410</name>
</gene>
<dbReference type="Pfam" id="PF01266">
    <property type="entry name" value="DAO"/>
    <property type="match status" value="1"/>
</dbReference>
<dbReference type="PANTHER" id="PTHR13847">
    <property type="entry name" value="SARCOSINE DEHYDROGENASE-RELATED"/>
    <property type="match status" value="1"/>
</dbReference>
<dbReference type="SUPFAM" id="SSF51905">
    <property type="entry name" value="FAD/NAD(P)-binding domain"/>
    <property type="match status" value="1"/>
</dbReference>
<dbReference type="EMBL" id="VCIA01000001">
    <property type="protein sequence ID" value="TMN21607.1"/>
    <property type="molecule type" value="Genomic_DNA"/>
</dbReference>
<evidence type="ECO:0000313" key="2">
    <source>
        <dbReference type="EMBL" id="TMN21607.1"/>
    </source>
</evidence>
<dbReference type="OrthoDB" id="571248at2"/>
<dbReference type="GO" id="GO:0005737">
    <property type="term" value="C:cytoplasm"/>
    <property type="evidence" value="ECO:0007669"/>
    <property type="project" value="TreeGrafter"/>
</dbReference>
<dbReference type="Proteomes" id="UP000306980">
    <property type="component" value="Unassembled WGS sequence"/>
</dbReference>
<dbReference type="AlphaFoldDB" id="A0A5S3QIP9"/>
<proteinExistence type="predicted"/>
<organism evidence="2 3">
    <name type="scientific">Lentibacillus cibarius</name>
    <dbReference type="NCBI Taxonomy" id="2583219"/>
    <lineage>
        <taxon>Bacteria</taxon>
        <taxon>Bacillati</taxon>
        <taxon>Bacillota</taxon>
        <taxon>Bacilli</taxon>
        <taxon>Bacillales</taxon>
        <taxon>Bacillaceae</taxon>
        <taxon>Lentibacillus</taxon>
    </lineage>
</organism>
<accession>A0A5S3QIP9</accession>
<evidence type="ECO:0000313" key="3">
    <source>
        <dbReference type="Proteomes" id="UP000306980"/>
    </source>
</evidence>
<reference evidence="2 3" key="1">
    <citation type="submission" date="2019-05" db="EMBL/GenBank/DDBJ databases">
        <title>Genomic analysis of Lentibacillus sp. NKC220-2.</title>
        <authorList>
            <person name="Oh Y.J."/>
        </authorList>
    </citation>
    <scope>NUCLEOTIDE SEQUENCE [LARGE SCALE GENOMIC DNA]</scope>
    <source>
        <strain evidence="2 3">NKC220-2</strain>
    </source>
</reference>